<dbReference type="PRINTS" id="PR01011">
    <property type="entry name" value="GLUTPROXDASE"/>
</dbReference>
<name>A0A098LG41_9BACT</name>
<dbReference type="PROSITE" id="PS51355">
    <property type="entry name" value="GLUTATHIONE_PEROXID_3"/>
    <property type="match status" value="1"/>
</dbReference>
<comment type="caution">
    <text evidence="6">The sequence shown here is derived from an EMBL/GenBank/DDBJ whole genome shotgun (WGS) entry which is preliminary data.</text>
</comment>
<dbReference type="PIRSF" id="PIRSF000303">
    <property type="entry name" value="Glutathion_perox"/>
    <property type="match status" value="1"/>
</dbReference>
<organism evidence="6 7">
    <name type="scientific">Sporocytophaga myxococcoides</name>
    <dbReference type="NCBI Taxonomy" id="153721"/>
    <lineage>
        <taxon>Bacteria</taxon>
        <taxon>Pseudomonadati</taxon>
        <taxon>Bacteroidota</taxon>
        <taxon>Cytophagia</taxon>
        <taxon>Cytophagales</taxon>
        <taxon>Cytophagaceae</taxon>
        <taxon>Sporocytophaga</taxon>
    </lineage>
</organism>
<evidence type="ECO:0000256" key="2">
    <source>
        <dbReference type="ARBA" id="ARBA00022559"/>
    </source>
</evidence>
<dbReference type="InterPro" id="IPR036249">
    <property type="entry name" value="Thioredoxin-like_sf"/>
</dbReference>
<evidence type="ECO:0000256" key="3">
    <source>
        <dbReference type="ARBA" id="ARBA00023002"/>
    </source>
</evidence>
<gene>
    <name evidence="6" type="ORF">MYP_2658</name>
</gene>
<keyword evidence="7" id="KW-1185">Reference proteome</keyword>
<proteinExistence type="inferred from homology"/>
<evidence type="ECO:0000256" key="5">
    <source>
        <dbReference type="RuleBase" id="RU000499"/>
    </source>
</evidence>
<dbReference type="Proteomes" id="UP000030185">
    <property type="component" value="Unassembled WGS sequence"/>
</dbReference>
<evidence type="ECO:0000313" key="6">
    <source>
        <dbReference type="EMBL" id="GAL85429.1"/>
    </source>
</evidence>
<dbReference type="Pfam" id="PF00255">
    <property type="entry name" value="GSHPx"/>
    <property type="match status" value="1"/>
</dbReference>
<dbReference type="Gene3D" id="3.40.30.10">
    <property type="entry name" value="Glutaredoxin"/>
    <property type="match status" value="1"/>
</dbReference>
<feature type="active site" evidence="4">
    <location>
        <position position="73"/>
    </location>
</feature>
<accession>A0A098LG41</accession>
<dbReference type="STRING" id="153721.MYP_2658"/>
<dbReference type="SUPFAM" id="SSF52833">
    <property type="entry name" value="Thioredoxin-like"/>
    <property type="match status" value="1"/>
</dbReference>
<keyword evidence="2 5" id="KW-0575">Peroxidase</keyword>
<dbReference type="PANTHER" id="PTHR11592:SF78">
    <property type="entry name" value="GLUTATHIONE PEROXIDASE"/>
    <property type="match status" value="1"/>
</dbReference>
<dbReference type="eggNOG" id="COG0386">
    <property type="taxonomic scope" value="Bacteria"/>
</dbReference>
<protein>
    <recommendedName>
        <fullName evidence="5">Glutathione peroxidase</fullName>
    </recommendedName>
</protein>
<dbReference type="GO" id="GO:0034599">
    <property type="term" value="P:cellular response to oxidative stress"/>
    <property type="evidence" value="ECO:0007669"/>
    <property type="project" value="TreeGrafter"/>
</dbReference>
<dbReference type="GO" id="GO:0004601">
    <property type="term" value="F:peroxidase activity"/>
    <property type="evidence" value="ECO:0007669"/>
    <property type="project" value="UniProtKB-KW"/>
</dbReference>
<dbReference type="OrthoDB" id="9789406at2"/>
<dbReference type="AlphaFoldDB" id="A0A098LG41"/>
<sequence length="194" mass="21946">MTIRQKITKWLYPLIMKLSKKDKAKAKVLSNEEDISAPVSFYSLKAIDNKGQEILLNQFQGKKTVVVNVASNCGYTSQYDALERVYEKNKNNLVILGFPANDFGGQEPGSDQEIDSFCRINFGVSFPLFKKSSVLEQDKNEVFSWLMDPSKNGWNSQAPVWNFCKYVIDEKGNLSGFYGSAIDPESDLFTKVIK</sequence>
<dbReference type="EMBL" id="BBLT01000005">
    <property type="protein sequence ID" value="GAL85429.1"/>
    <property type="molecule type" value="Genomic_DNA"/>
</dbReference>
<evidence type="ECO:0000256" key="4">
    <source>
        <dbReference type="PIRSR" id="PIRSR000303-1"/>
    </source>
</evidence>
<keyword evidence="3 5" id="KW-0560">Oxidoreductase</keyword>
<dbReference type="PANTHER" id="PTHR11592">
    <property type="entry name" value="GLUTATHIONE PEROXIDASE"/>
    <property type="match status" value="1"/>
</dbReference>
<reference evidence="6 7" key="1">
    <citation type="submission" date="2014-09" db="EMBL/GenBank/DDBJ databases">
        <title>Sporocytophaga myxococcoides PG-01 genome sequencing.</title>
        <authorList>
            <person name="Liu L."/>
            <person name="Gao P.J."/>
            <person name="Chen G.J."/>
            <person name="Wang L.S."/>
        </authorList>
    </citation>
    <scope>NUCLEOTIDE SEQUENCE [LARGE SCALE GENOMIC DNA]</scope>
    <source>
        <strain evidence="6 7">PG-01</strain>
    </source>
</reference>
<dbReference type="CDD" id="cd00340">
    <property type="entry name" value="GSH_Peroxidase"/>
    <property type="match status" value="1"/>
</dbReference>
<evidence type="ECO:0000313" key="7">
    <source>
        <dbReference type="Proteomes" id="UP000030185"/>
    </source>
</evidence>
<evidence type="ECO:0000256" key="1">
    <source>
        <dbReference type="ARBA" id="ARBA00006926"/>
    </source>
</evidence>
<dbReference type="InterPro" id="IPR000889">
    <property type="entry name" value="Glutathione_peroxidase"/>
</dbReference>
<comment type="similarity">
    <text evidence="1 5">Belongs to the glutathione peroxidase family.</text>
</comment>